<name>X0YQD1_9ZZZZ</name>
<reference evidence="1" key="1">
    <citation type="journal article" date="2014" name="Front. Microbiol.">
        <title>High frequency of phylogenetically diverse reductive dehalogenase-homologous genes in deep subseafloor sedimentary metagenomes.</title>
        <authorList>
            <person name="Kawai M."/>
            <person name="Futagami T."/>
            <person name="Toyoda A."/>
            <person name="Takaki Y."/>
            <person name="Nishi S."/>
            <person name="Hori S."/>
            <person name="Arai W."/>
            <person name="Tsubouchi T."/>
            <person name="Morono Y."/>
            <person name="Uchiyama I."/>
            <person name="Ito T."/>
            <person name="Fujiyama A."/>
            <person name="Inagaki F."/>
            <person name="Takami H."/>
        </authorList>
    </citation>
    <scope>NUCLEOTIDE SEQUENCE</scope>
    <source>
        <strain evidence="1">Expedition CK06-06</strain>
    </source>
</reference>
<proteinExistence type="predicted"/>
<sequence length="128" mass="14204">MPIDDGQVAEADEVMTALGRQFLDTSQLIFNADYIGFDANLFNTGIPNLNNVFYSTFQTDDANVNLGFIYDSTNDLYALTDMSSVTEYVIIEATSYDGSWVQGTNDVEVFEIATGAWVVYCYSLLAKK</sequence>
<dbReference type="EMBL" id="BART01007473">
    <property type="protein sequence ID" value="GAG58454.1"/>
    <property type="molecule type" value="Genomic_DNA"/>
</dbReference>
<comment type="caution">
    <text evidence="1">The sequence shown here is derived from an EMBL/GenBank/DDBJ whole genome shotgun (WGS) entry which is preliminary data.</text>
</comment>
<organism evidence="1">
    <name type="scientific">marine sediment metagenome</name>
    <dbReference type="NCBI Taxonomy" id="412755"/>
    <lineage>
        <taxon>unclassified sequences</taxon>
        <taxon>metagenomes</taxon>
        <taxon>ecological metagenomes</taxon>
    </lineage>
</organism>
<gene>
    <name evidence="1" type="ORF">S01H4_17006</name>
</gene>
<dbReference type="AlphaFoldDB" id="X0YQD1"/>
<accession>X0YQD1</accession>
<evidence type="ECO:0000313" key="1">
    <source>
        <dbReference type="EMBL" id="GAG58454.1"/>
    </source>
</evidence>
<protein>
    <submittedName>
        <fullName evidence="1">Uncharacterized protein</fullName>
    </submittedName>
</protein>